<organism evidence="2 3">
    <name type="scientific">Oryza meyeriana var. granulata</name>
    <dbReference type="NCBI Taxonomy" id="110450"/>
    <lineage>
        <taxon>Eukaryota</taxon>
        <taxon>Viridiplantae</taxon>
        <taxon>Streptophyta</taxon>
        <taxon>Embryophyta</taxon>
        <taxon>Tracheophyta</taxon>
        <taxon>Spermatophyta</taxon>
        <taxon>Magnoliopsida</taxon>
        <taxon>Liliopsida</taxon>
        <taxon>Poales</taxon>
        <taxon>Poaceae</taxon>
        <taxon>BOP clade</taxon>
        <taxon>Oryzoideae</taxon>
        <taxon>Oryzeae</taxon>
        <taxon>Oryzinae</taxon>
        <taxon>Oryza</taxon>
        <taxon>Oryza meyeriana</taxon>
    </lineage>
</organism>
<name>A0A6G1E8F6_9ORYZ</name>
<dbReference type="EMBL" id="SPHZ02000005">
    <property type="protein sequence ID" value="KAF0920724.1"/>
    <property type="molecule type" value="Genomic_DNA"/>
</dbReference>
<evidence type="ECO:0000313" key="2">
    <source>
        <dbReference type="EMBL" id="KAF0920724.1"/>
    </source>
</evidence>
<proteinExistence type="predicted"/>
<dbReference type="AlphaFoldDB" id="A0A6G1E8F6"/>
<gene>
    <name evidence="2" type="ORF">E2562_036729</name>
</gene>
<comment type="caution">
    <text evidence="2">The sequence shown here is derived from an EMBL/GenBank/DDBJ whole genome shotgun (WGS) entry which is preliminary data.</text>
</comment>
<feature type="region of interest" description="Disordered" evidence="1">
    <location>
        <begin position="63"/>
        <end position="82"/>
    </location>
</feature>
<dbReference type="Proteomes" id="UP000479710">
    <property type="component" value="Unassembled WGS sequence"/>
</dbReference>
<accession>A0A6G1E8F6</accession>
<keyword evidence="3" id="KW-1185">Reference proteome</keyword>
<evidence type="ECO:0000256" key="1">
    <source>
        <dbReference type="SAM" id="MobiDB-lite"/>
    </source>
</evidence>
<protein>
    <submittedName>
        <fullName evidence="2">Uncharacterized protein</fullName>
    </submittedName>
</protein>
<sequence>MPKHPFLAATPTHAWFDRRLFPSDADADASLLSCDADAIFSQQRRHPSHPSAHVAAPAAAASSAVLDSSANGTPISGDQPSTAEAYFTIH</sequence>
<feature type="compositionally biased region" description="Polar residues" evidence="1">
    <location>
        <begin position="71"/>
        <end position="82"/>
    </location>
</feature>
<evidence type="ECO:0000313" key="3">
    <source>
        <dbReference type="Proteomes" id="UP000479710"/>
    </source>
</evidence>
<reference evidence="2 3" key="1">
    <citation type="submission" date="2019-11" db="EMBL/GenBank/DDBJ databases">
        <title>Whole genome sequence of Oryza granulata.</title>
        <authorList>
            <person name="Li W."/>
        </authorList>
    </citation>
    <scope>NUCLEOTIDE SEQUENCE [LARGE SCALE GENOMIC DNA]</scope>
    <source>
        <strain evidence="3">cv. Menghai</strain>
        <tissue evidence="2">Leaf</tissue>
    </source>
</reference>